<reference evidence="2 3" key="1">
    <citation type="submission" date="2019-10" db="EMBL/GenBank/DDBJ databases">
        <title>Complete genome sequence of Vibrio sp. strain THAF100, isolated from non-filtered water from the water column of tank 6 of a marine aquarium containing stony-coral fragments. Water maintained at 26 degree C.</title>
        <authorList>
            <person name="Ruckert C."/>
            <person name="Franco A."/>
            <person name="Kalinowski J."/>
            <person name="Glaeser S."/>
        </authorList>
    </citation>
    <scope>NUCLEOTIDE SEQUENCE [LARGE SCALE GENOMIC DNA]</scope>
    <source>
        <strain evidence="2 3">THAF100</strain>
    </source>
</reference>
<keyword evidence="1" id="KW-1133">Transmembrane helix</keyword>
<dbReference type="Proteomes" id="UP000326936">
    <property type="component" value="Chromosome"/>
</dbReference>
<sequence length="276" mass="31421">MNKKDIEERIDRSRKAILGLFGIFGTTELLKVLITKDINFLSISSMAIYLLVSVSFISLLFICRRKSLEVNFVEYSIISFVYIIYTLCNFIFSSVSMHISKAFDIHFYLFIFLILSLLLGYLLGRIFTHNQDLTSIGKEVIVRENEVELRHFNPWARLSLDKAPWLRKPLKHLGYALGALIMLIGGSAAGLSLLIAEGLKRSGVIGVEIDTYAFLFFSIGMPIGIAAGVYLAPLFSYFNHWRKLILGLKNKYGNYTVIINHEKKPYSEIKQELSES</sequence>
<keyword evidence="1" id="KW-0812">Transmembrane</keyword>
<gene>
    <name evidence="2" type="ORF">FIV01_09580</name>
</gene>
<feature type="transmembrane region" description="Helical" evidence="1">
    <location>
        <begin position="16"/>
        <end position="34"/>
    </location>
</feature>
<organism evidence="2 3">
    <name type="scientific">Vibrio aquimaris</name>
    <dbReference type="NCBI Taxonomy" id="2587862"/>
    <lineage>
        <taxon>Bacteria</taxon>
        <taxon>Pseudomonadati</taxon>
        <taxon>Pseudomonadota</taxon>
        <taxon>Gammaproteobacteria</taxon>
        <taxon>Vibrionales</taxon>
        <taxon>Vibrionaceae</taxon>
        <taxon>Vibrio</taxon>
    </lineage>
</organism>
<proteinExistence type="predicted"/>
<evidence type="ECO:0000256" key="1">
    <source>
        <dbReference type="SAM" id="Phobius"/>
    </source>
</evidence>
<name>A0A5P9CK39_9VIBR</name>
<keyword evidence="3" id="KW-1185">Reference proteome</keyword>
<accession>A0A5P9CK39</accession>
<keyword evidence="1" id="KW-0472">Membrane</keyword>
<dbReference type="AlphaFoldDB" id="A0A5P9CK39"/>
<feature type="transmembrane region" description="Helical" evidence="1">
    <location>
        <begin position="215"/>
        <end position="238"/>
    </location>
</feature>
<feature type="transmembrane region" description="Helical" evidence="1">
    <location>
        <begin position="173"/>
        <end position="195"/>
    </location>
</feature>
<feature type="transmembrane region" description="Helical" evidence="1">
    <location>
        <begin position="75"/>
        <end position="99"/>
    </location>
</feature>
<feature type="transmembrane region" description="Helical" evidence="1">
    <location>
        <begin position="40"/>
        <end position="63"/>
    </location>
</feature>
<dbReference type="KEGG" id="vaq:FIV01_09580"/>
<dbReference type="RefSeq" id="WP_152430783.1">
    <property type="nucleotide sequence ID" value="NZ_CP045350.1"/>
</dbReference>
<feature type="transmembrane region" description="Helical" evidence="1">
    <location>
        <begin position="105"/>
        <end position="123"/>
    </location>
</feature>
<dbReference type="EMBL" id="CP045350">
    <property type="protein sequence ID" value="QFT26678.1"/>
    <property type="molecule type" value="Genomic_DNA"/>
</dbReference>
<evidence type="ECO:0000313" key="3">
    <source>
        <dbReference type="Proteomes" id="UP000326936"/>
    </source>
</evidence>
<evidence type="ECO:0000313" key="2">
    <source>
        <dbReference type="EMBL" id="QFT26678.1"/>
    </source>
</evidence>
<protein>
    <submittedName>
        <fullName evidence="2">Uncharacterized protein</fullName>
    </submittedName>
</protein>